<dbReference type="SUPFAM" id="SSF46785">
    <property type="entry name" value="Winged helix' DNA-binding domain"/>
    <property type="match status" value="1"/>
</dbReference>
<dbReference type="SUPFAM" id="SSF53850">
    <property type="entry name" value="Periplasmic binding protein-like II"/>
    <property type="match status" value="1"/>
</dbReference>
<evidence type="ECO:0000256" key="1">
    <source>
        <dbReference type="ARBA" id="ARBA00009437"/>
    </source>
</evidence>
<dbReference type="CDD" id="cd08422">
    <property type="entry name" value="PBP2_CrgA_like"/>
    <property type="match status" value="1"/>
</dbReference>
<protein>
    <submittedName>
        <fullName evidence="6">Putative Transcriptional regulator, LysR family</fullName>
    </submittedName>
</protein>
<reference evidence="6 7" key="1">
    <citation type="submission" date="2017-10" db="EMBL/GenBank/DDBJ databases">
        <authorList>
            <person name="Banno H."/>
            <person name="Chua N.-H."/>
        </authorList>
    </citation>
    <scope>NUCLEOTIDE SEQUENCE [LARGE SCALE GENOMIC DNA]</scope>
    <source>
        <strain evidence="6">Vibrio tapetis CECT4600</strain>
    </source>
</reference>
<evidence type="ECO:0000313" key="6">
    <source>
        <dbReference type="EMBL" id="SON53244.1"/>
    </source>
</evidence>
<dbReference type="RefSeq" id="WP_102525289.1">
    <property type="nucleotide sequence ID" value="NZ_LT960612.1"/>
</dbReference>
<evidence type="ECO:0000256" key="3">
    <source>
        <dbReference type="ARBA" id="ARBA00023125"/>
    </source>
</evidence>
<evidence type="ECO:0000259" key="5">
    <source>
        <dbReference type="PROSITE" id="PS50931"/>
    </source>
</evidence>
<dbReference type="Gene3D" id="3.40.190.290">
    <property type="match status" value="1"/>
</dbReference>
<accession>A0A2N8ZMU5</accession>
<gene>
    <name evidence="6" type="ORF">VTAP4600_B1633</name>
</gene>
<dbReference type="Gene3D" id="1.10.10.10">
    <property type="entry name" value="Winged helix-like DNA-binding domain superfamily/Winged helix DNA-binding domain"/>
    <property type="match status" value="1"/>
</dbReference>
<comment type="similarity">
    <text evidence="1">Belongs to the LysR transcriptional regulatory family.</text>
</comment>
<dbReference type="FunFam" id="1.10.10.10:FF:000001">
    <property type="entry name" value="LysR family transcriptional regulator"/>
    <property type="match status" value="1"/>
</dbReference>
<dbReference type="KEGG" id="vta:B1633"/>
<dbReference type="InterPro" id="IPR058163">
    <property type="entry name" value="LysR-type_TF_proteobact-type"/>
</dbReference>
<organism evidence="6 7">
    <name type="scientific">Vibrio tapetis subsp. tapetis</name>
    <dbReference type="NCBI Taxonomy" id="1671868"/>
    <lineage>
        <taxon>Bacteria</taxon>
        <taxon>Pseudomonadati</taxon>
        <taxon>Pseudomonadota</taxon>
        <taxon>Gammaproteobacteria</taxon>
        <taxon>Vibrionales</taxon>
        <taxon>Vibrionaceae</taxon>
        <taxon>Vibrio</taxon>
    </lineage>
</organism>
<keyword evidence="2" id="KW-0805">Transcription regulation</keyword>
<keyword evidence="7" id="KW-1185">Reference proteome</keyword>
<dbReference type="OrthoDB" id="9786526at2"/>
<dbReference type="GO" id="GO:0003700">
    <property type="term" value="F:DNA-binding transcription factor activity"/>
    <property type="evidence" value="ECO:0007669"/>
    <property type="project" value="InterPro"/>
</dbReference>
<dbReference type="Proteomes" id="UP000235828">
    <property type="component" value="Chromosome B"/>
</dbReference>
<dbReference type="PROSITE" id="PS50931">
    <property type="entry name" value="HTH_LYSR"/>
    <property type="match status" value="1"/>
</dbReference>
<dbReference type="FunFam" id="3.40.190.290:FF:000001">
    <property type="entry name" value="Transcriptional regulator, LysR family"/>
    <property type="match status" value="1"/>
</dbReference>
<evidence type="ECO:0000256" key="4">
    <source>
        <dbReference type="ARBA" id="ARBA00023163"/>
    </source>
</evidence>
<dbReference type="InterPro" id="IPR036388">
    <property type="entry name" value="WH-like_DNA-bd_sf"/>
</dbReference>
<name>A0A2N8ZMU5_9VIBR</name>
<dbReference type="EMBL" id="LT960612">
    <property type="protein sequence ID" value="SON53244.1"/>
    <property type="molecule type" value="Genomic_DNA"/>
</dbReference>
<dbReference type="InterPro" id="IPR000847">
    <property type="entry name" value="LysR_HTH_N"/>
</dbReference>
<dbReference type="Pfam" id="PF03466">
    <property type="entry name" value="LysR_substrate"/>
    <property type="match status" value="1"/>
</dbReference>
<dbReference type="AlphaFoldDB" id="A0A2N8ZMU5"/>
<dbReference type="GO" id="GO:0006351">
    <property type="term" value="P:DNA-templated transcription"/>
    <property type="evidence" value="ECO:0007669"/>
    <property type="project" value="TreeGrafter"/>
</dbReference>
<evidence type="ECO:0000313" key="7">
    <source>
        <dbReference type="Proteomes" id="UP000235828"/>
    </source>
</evidence>
<dbReference type="Pfam" id="PF00126">
    <property type="entry name" value="HTH_1"/>
    <property type="match status" value="1"/>
</dbReference>
<dbReference type="InterPro" id="IPR005119">
    <property type="entry name" value="LysR_subst-bd"/>
</dbReference>
<sequence length="298" mass="33485">MDTQLFDGMTVFTEVVRKGSFTKAAESTGFSTSYISKEVGKLEARLNLRLLNRTTRTLRLTSEGQVYFDYCQQIVSDTQDLEAMLSGQHAKPKGNLRISCPTSFGLTHLKAIIAKYSEMYPEVNLEVDLSDRKVDLVAEGYDVSIRGGRQLDDSSLIAKKLLKSHSVTIAAPSYLKKYGTPQRPEDLSSHHALCYSLTKNDDQWDFETKAGDSVTVKVNKRFITNSSQLELELCKSGQGITRMPVFNLSDELKTGELIELFPELPKLPIYIYVVYVSRKHVSATVRSFVNFITQEIGE</sequence>
<evidence type="ECO:0000256" key="2">
    <source>
        <dbReference type="ARBA" id="ARBA00023015"/>
    </source>
</evidence>
<keyword evidence="3" id="KW-0238">DNA-binding</keyword>
<dbReference type="GO" id="GO:0043565">
    <property type="term" value="F:sequence-specific DNA binding"/>
    <property type="evidence" value="ECO:0007669"/>
    <property type="project" value="TreeGrafter"/>
</dbReference>
<keyword evidence="4" id="KW-0804">Transcription</keyword>
<dbReference type="PANTHER" id="PTHR30537:SF5">
    <property type="entry name" value="HTH-TYPE TRANSCRIPTIONAL ACTIVATOR TTDR-RELATED"/>
    <property type="match status" value="1"/>
</dbReference>
<dbReference type="PANTHER" id="PTHR30537">
    <property type="entry name" value="HTH-TYPE TRANSCRIPTIONAL REGULATOR"/>
    <property type="match status" value="1"/>
</dbReference>
<proteinExistence type="inferred from homology"/>
<dbReference type="InterPro" id="IPR036390">
    <property type="entry name" value="WH_DNA-bd_sf"/>
</dbReference>
<feature type="domain" description="HTH lysR-type" evidence="5">
    <location>
        <begin position="1"/>
        <end position="61"/>
    </location>
</feature>